<dbReference type="AlphaFoldDB" id="T0FC58"/>
<keyword evidence="2" id="KW-1185">Reference proteome</keyword>
<dbReference type="EMBL" id="AHMO02000008">
    <property type="protein sequence ID" value="EQA45157.1"/>
    <property type="molecule type" value="Genomic_DNA"/>
</dbReference>
<proteinExistence type="predicted"/>
<dbReference type="STRING" id="1049789.LEP1GSC050_4147"/>
<reference evidence="1" key="1">
    <citation type="submission" date="2013-05" db="EMBL/GenBank/DDBJ databases">
        <authorList>
            <person name="Harkins D.M."/>
            <person name="Durkin A.S."/>
            <person name="Brinkac L.M."/>
            <person name="Haft D.H."/>
            <person name="Selengut J.D."/>
            <person name="Sanka R."/>
            <person name="DePew J."/>
            <person name="Purushe J."/>
            <person name="Hartskeerl R.A."/>
            <person name="Ahmed A."/>
            <person name="van der Linden H."/>
            <person name="Goris M.G.A."/>
            <person name="Vinetz J.M."/>
            <person name="Sutton G.G."/>
            <person name="Nierman W.C."/>
            <person name="Fouts D.E."/>
        </authorList>
    </citation>
    <scope>NUCLEOTIDE SEQUENCE [LARGE SCALE GENOMIC DNA]</scope>
    <source>
        <strain evidence="1">5399</strain>
    </source>
</reference>
<organism evidence="1 2">
    <name type="scientific">Leptospira broomii serovar Hurstbridge str. 5399</name>
    <dbReference type="NCBI Taxonomy" id="1049789"/>
    <lineage>
        <taxon>Bacteria</taxon>
        <taxon>Pseudomonadati</taxon>
        <taxon>Spirochaetota</taxon>
        <taxon>Spirochaetia</taxon>
        <taxon>Leptospirales</taxon>
        <taxon>Leptospiraceae</taxon>
        <taxon>Leptospira</taxon>
    </lineage>
</organism>
<accession>T0FC58</accession>
<sequence length="55" mass="6512">MKNDSNYLINEYAKIIKKEMNETHLKQIINIESKLVNPLRINKDLLGRKRPAITF</sequence>
<evidence type="ECO:0000313" key="2">
    <source>
        <dbReference type="Proteomes" id="UP000015454"/>
    </source>
</evidence>
<evidence type="ECO:0000313" key="1">
    <source>
        <dbReference type="EMBL" id="EQA45157.1"/>
    </source>
</evidence>
<comment type="caution">
    <text evidence="1">The sequence shown here is derived from an EMBL/GenBank/DDBJ whole genome shotgun (WGS) entry which is preliminary data.</text>
</comment>
<dbReference type="Proteomes" id="UP000015454">
    <property type="component" value="Unassembled WGS sequence"/>
</dbReference>
<gene>
    <name evidence="1" type="ORF">LEP1GSC050_4147</name>
</gene>
<protein>
    <submittedName>
        <fullName evidence="1">Uncharacterized protein</fullName>
    </submittedName>
</protein>
<name>T0FC58_9LEPT</name>